<feature type="region of interest" description="Disordered" evidence="1">
    <location>
        <begin position="1"/>
        <end position="29"/>
    </location>
</feature>
<sequence length="118" mass="13835">MKRTPLRSRSQLKRKTPLRSRGKRGSLFPKRRDRKYTEWIKALPCVLFALHECWGPIDPAHVFSTRGAGGYDRGEVVPLCRKAHDEQEGRTIAFMIKWGVNVRRVAKELLVWYEEEVE</sequence>
<evidence type="ECO:0000256" key="1">
    <source>
        <dbReference type="SAM" id="MobiDB-lite"/>
    </source>
</evidence>
<accession>A0A0F9PEA7</accession>
<evidence type="ECO:0000313" key="2">
    <source>
        <dbReference type="EMBL" id="KKM99345.1"/>
    </source>
</evidence>
<gene>
    <name evidence="2" type="ORF">LCGC14_1148710</name>
</gene>
<reference evidence="2" key="1">
    <citation type="journal article" date="2015" name="Nature">
        <title>Complex archaea that bridge the gap between prokaryotes and eukaryotes.</title>
        <authorList>
            <person name="Spang A."/>
            <person name="Saw J.H."/>
            <person name="Jorgensen S.L."/>
            <person name="Zaremba-Niedzwiedzka K."/>
            <person name="Martijn J."/>
            <person name="Lind A.E."/>
            <person name="van Eijk R."/>
            <person name="Schleper C."/>
            <person name="Guy L."/>
            <person name="Ettema T.J."/>
        </authorList>
    </citation>
    <scope>NUCLEOTIDE SEQUENCE</scope>
</reference>
<organism evidence="2">
    <name type="scientific">marine sediment metagenome</name>
    <dbReference type="NCBI Taxonomy" id="412755"/>
    <lineage>
        <taxon>unclassified sequences</taxon>
        <taxon>metagenomes</taxon>
        <taxon>ecological metagenomes</taxon>
    </lineage>
</organism>
<dbReference type="EMBL" id="LAZR01005506">
    <property type="protein sequence ID" value="KKM99345.1"/>
    <property type="molecule type" value="Genomic_DNA"/>
</dbReference>
<protein>
    <recommendedName>
        <fullName evidence="3">DUF968 domain-containing protein</fullName>
    </recommendedName>
</protein>
<comment type="caution">
    <text evidence="2">The sequence shown here is derived from an EMBL/GenBank/DDBJ whole genome shotgun (WGS) entry which is preliminary data.</text>
</comment>
<dbReference type="AlphaFoldDB" id="A0A0F9PEA7"/>
<name>A0A0F9PEA7_9ZZZZ</name>
<evidence type="ECO:0008006" key="3">
    <source>
        <dbReference type="Google" id="ProtNLM"/>
    </source>
</evidence>
<proteinExistence type="predicted"/>